<comment type="caution">
    <text evidence="1">The sequence shown here is derived from an EMBL/GenBank/DDBJ whole genome shotgun (WGS) entry which is preliminary data.</text>
</comment>
<protein>
    <submittedName>
        <fullName evidence="1">Uncharacterized protein</fullName>
    </submittedName>
</protein>
<organism evidence="1 2">
    <name type="scientific">Heracleum sosnowskyi</name>
    <dbReference type="NCBI Taxonomy" id="360622"/>
    <lineage>
        <taxon>Eukaryota</taxon>
        <taxon>Viridiplantae</taxon>
        <taxon>Streptophyta</taxon>
        <taxon>Embryophyta</taxon>
        <taxon>Tracheophyta</taxon>
        <taxon>Spermatophyta</taxon>
        <taxon>Magnoliopsida</taxon>
        <taxon>eudicotyledons</taxon>
        <taxon>Gunneridae</taxon>
        <taxon>Pentapetalae</taxon>
        <taxon>asterids</taxon>
        <taxon>campanulids</taxon>
        <taxon>Apiales</taxon>
        <taxon>Apiaceae</taxon>
        <taxon>Apioideae</taxon>
        <taxon>apioid superclade</taxon>
        <taxon>Tordylieae</taxon>
        <taxon>Tordyliinae</taxon>
        <taxon>Heracleum</taxon>
    </lineage>
</organism>
<gene>
    <name evidence="1" type="ORF">POM88_043874</name>
</gene>
<accession>A0AAD8M2E0</accession>
<sequence>MSLSEIMVGKCRIKRDAKIREEYKEKKLRSACHDHNEDDEDRGTFRGVDFANAVRSVALSQMETALKTLEHDLAKSSTGRACIGHLFQTISIQELEKVIDASPIDMSPRVEGERLLVFIRSLSPKQKHVK</sequence>
<dbReference type="AlphaFoldDB" id="A0AAD8M2E0"/>
<keyword evidence="2" id="KW-1185">Reference proteome</keyword>
<proteinExistence type="predicted"/>
<evidence type="ECO:0000313" key="2">
    <source>
        <dbReference type="Proteomes" id="UP001237642"/>
    </source>
</evidence>
<name>A0AAD8M2E0_9APIA</name>
<reference evidence="1" key="1">
    <citation type="submission" date="2023-02" db="EMBL/GenBank/DDBJ databases">
        <title>Genome of toxic invasive species Heracleum sosnowskyi carries increased number of genes despite the absence of recent whole-genome duplications.</title>
        <authorList>
            <person name="Schelkunov M."/>
            <person name="Shtratnikova V."/>
            <person name="Makarenko M."/>
            <person name="Klepikova A."/>
            <person name="Omelchenko D."/>
            <person name="Novikova G."/>
            <person name="Obukhova E."/>
            <person name="Bogdanov V."/>
            <person name="Penin A."/>
            <person name="Logacheva M."/>
        </authorList>
    </citation>
    <scope>NUCLEOTIDE SEQUENCE</scope>
    <source>
        <strain evidence="1">Hsosn_3</strain>
        <tissue evidence="1">Leaf</tissue>
    </source>
</reference>
<dbReference type="EMBL" id="JAUIZM010000010">
    <property type="protein sequence ID" value="KAK1359400.1"/>
    <property type="molecule type" value="Genomic_DNA"/>
</dbReference>
<evidence type="ECO:0000313" key="1">
    <source>
        <dbReference type="EMBL" id="KAK1359400.1"/>
    </source>
</evidence>
<reference evidence="1" key="2">
    <citation type="submission" date="2023-05" db="EMBL/GenBank/DDBJ databases">
        <authorList>
            <person name="Schelkunov M.I."/>
        </authorList>
    </citation>
    <scope>NUCLEOTIDE SEQUENCE</scope>
    <source>
        <strain evidence="1">Hsosn_3</strain>
        <tissue evidence="1">Leaf</tissue>
    </source>
</reference>
<dbReference type="Proteomes" id="UP001237642">
    <property type="component" value="Unassembled WGS sequence"/>
</dbReference>